<feature type="chain" id="PRO_5047141572" description="Secreted protein" evidence="2">
    <location>
        <begin position="24"/>
        <end position="105"/>
    </location>
</feature>
<accession>A0ABU6Q6T9</accession>
<keyword evidence="2" id="KW-0732">Signal</keyword>
<feature type="region of interest" description="Disordered" evidence="1">
    <location>
        <begin position="27"/>
        <end position="68"/>
    </location>
</feature>
<gene>
    <name evidence="3" type="ORF">PIB30_014809</name>
</gene>
<organism evidence="3 4">
    <name type="scientific">Stylosanthes scabra</name>
    <dbReference type="NCBI Taxonomy" id="79078"/>
    <lineage>
        <taxon>Eukaryota</taxon>
        <taxon>Viridiplantae</taxon>
        <taxon>Streptophyta</taxon>
        <taxon>Embryophyta</taxon>
        <taxon>Tracheophyta</taxon>
        <taxon>Spermatophyta</taxon>
        <taxon>Magnoliopsida</taxon>
        <taxon>eudicotyledons</taxon>
        <taxon>Gunneridae</taxon>
        <taxon>Pentapetalae</taxon>
        <taxon>rosids</taxon>
        <taxon>fabids</taxon>
        <taxon>Fabales</taxon>
        <taxon>Fabaceae</taxon>
        <taxon>Papilionoideae</taxon>
        <taxon>50 kb inversion clade</taxon>
        <taxon>dalbergioids sensu lato</taxon>
        <taxon>Dalbergieae</taxon>
        <taxon>Pterocarpus clade</taxon>
        <taxon>Stylosanthes</taxon>
    </lineage>
</organism>
<dbReference type="Proteomes" id="UP001341840">
    <property type="component" value="Unassembled WGS sequence"/>
</dbReference>
<proteinExistence type="predicted"/>
<comment type="caution">
    <text evidence="3">The sequence shown here is derived from an EMBL/GenBank/DDBJ whole genome shotgun (WGS) entry which is preliminary data.</text>
</comment>
<feature type="signal peptide" evidence="2">
    <location>
        <begin position="1"/>
        <end position="23"/>
    </location>
</feature>
<dbReference type="EMBL" id="JASCZI010000040">
    <property type="protein sequence ID" value="MED6107513.1"/>
    <property type="molecule type" value="Genomic_DNA"/>
</dbReference>
<sequence>MWMTWLPLVLFDVCLRAVAVGEAAEAGEAAERVETGGNSSHAHEAGPSTRAKPGFPSMNDDILQPGDGYRPEFDGTQFNVVLNEPLSAPSQGFIALCSTLSQHIC</sequence>
<protein>
    <recommendedName>
        <fullName evidence="5">Secreted protein</fullName>
    </recommendedName>
</protein>
<evidence type="ECO:0000256" key="1">
    <source>
        <dbReference type="SAM" id="MobiDB-lite"/>
    </source>
</evidence>
<name>A0ABU6Q6T9_9FABA</name>
<evidence type="ECO:0008006" key="5">
    <source>
        <dbReference type="Google" id="ProtNLM"/>
    </source>
</evidence>
<evidence type="ECO:0000256" key="2">
    <source>
        <dbReference type="SAM" id="SignalP"/>
    </source>
</evidence>
<evidence type="ECO:0000313" key="3">
    <source>
        <dbReference type="EMBL" id="MED6107513.1"/>
    </source>
</evidence>
<keyword evidence="4" id="KW-1185">Reference proteome</keyword>
<reference evidence="3 4" key="1">
    <citation type="journal article" date="2023" name="Plants (Basel)">
        <title>Bridging the Gap: Combining Genomics and Transcriptomics Approaches to Understand Stylosanthes scabra, an Orphan Legume from the Brazilian Caatinga.</title>
        <authorList>
            <person name="Ferreira-Neto J.R.C."/>
            <person name="da Silva M.D."/>
            <person name="Binneck E."/>
            <person name="de Melo N.F."/>
            <person name="da Silva R.H."/>
            <person name="de Melo A.L.T.M."/>
            <person name="Pandolfi V."/>
            <person name="Bustamante F.O."/>
            <person name="Brasileiro-Vidal A.C."/>
            <person name="Benko-Iseppon A.M."/>
        </authorList>
    </citation>
    <scope>NUCLEOTIDE SEQUENCE [LARGE SCALE GENOMIC DNA]</scope>
    <source>
        <tissue evidence="3">Leaves</tissue>
    </source>
</reference>
<evidence type="ECO:0000313" key="4">
    <source>
        <dbReference type="Proteomes" id="UP001341840"/>
    </source>
</evidence>